<organism evidence="2">
    <name type="scientific">uncultured Frankineae bacterium</name>
    <dbReference type="NCBI Taxonomy" id="437475"/>
    <lineage>
        <taxon>Bacteria</taxon>
        <taxon>Bacillati</taxon>
        <taxon>Actinomycetota</taxon>
        <taxon>Actinomycetes</taxon>
        <taxon>Frankiales</taxon>
        <taxon>environmental samples</taxon>
    </lineage>
</organism>
<feature type="compositionally biased region" description="Low complexity" evidence="1">
    <location>
        <begin position="113"/>
        <end position="123"/>
    </location>
</feature>
<name>A0A6J4LAK5_9ACTN</name>
<dbReference type="AlphaFoldDB" id="A0A6J4LAK5"/>
<accession>A0A6J4LAK5</accession>
<evidence type="ECO:0000313" key="2">
    <source>
        <dbReference type="EMBL" id="CAA9325701.1"/>
    </source>
</evidence>
<feature type="region of interest" description="Disordered" evidence="1">
    <location>
        <begin position="1"/>
        <end position="133"/>
    </location>
</feature>
<keyword evidence="2" id="KW-0687">Ribonucleoprotein</keyword>
<feature type="non-terminal residue" evidence="2">
    <location>
        <position position="133"/>
    </location>
</feature>
<protein>
    <submittedName>
        <fullName evidence="2">SSU ribosomal protein S6p</fullName>
    </submittedName>
</protein>
<reference evidence="2" key="1">
    <citation type="submission" date="2020-02" db="EMBL/GenBank/DDBJ databases">
        <authorList>
            <person name="Meier V. D."/>
        </authorList>
    </citation>
    <scope>NUCLEOTIDE SEQUENCE</scope>
    <source>
        <strain evidence="2">AVDCRST_MAG07</strain>
    </source>
</reference>
<sequence length="133" mass="14600">ASLRAHGHPRPRPGGAHHRSLPRHVPQRRAQRRRDRGEGRRLGPSPALVRDRQEGRGHLRRRRPERRAGRHEGAGPPAQPQRVDPAHQGHATGPAREQAGTGQGPQARRRSGDSCPGHSCPGGPRRGRSRGEL</sequence>
<keyword evidence="2" id="KW-0689">Ribosomal protein</keyword>
<feature type="compositionally biased region" description="Basic residues" evidence="1">
    <location>
        <begin position="1"/>
        <end position="34"/>
    </location>
</feature>
<evidence type="ECO:0000256" key="1">
    <source>
        <dbReference type="SAM" id="MobiDB-lite"/>
    </source>
</evidence>
<dbReference type="EMBL" id="CADCUB010000075">
    <property type="protein sequence ID" value="CAA9325701.1"/>
    <property type="molecule type" value="Genomic_DNA"/>
</dbReference>
<dbReference type="GO" id="GO:0005840">
    <property type="term" value="C:ribosome"/>
    <property type="evidence" value="ECO:0007669"/>
    <property type="project" value="UniProtKB-KW"/>
</dbReference>
<gene>
    <name evidence="2" type="ORF">AVDCRST_MAG07-1458</name>
</gene>
<feature type="non-terminal residue" evidence="2">
    <location>
        <position position="1"/>
    </location>
</feature>
<proteinExistence type="predicted"/>